<dbReference type="Proteomes" id="UP001375382">
    <property type="component" value="Unassembled WGS sequence"/>
</dbReference>
<organism evidence="2 3">
    <name type="scientific">Rheinheimera muenzenbergensis</name>
    <dbReference type="NCBI Taxonomy" id="1193628"/>
    <lineage>
        <taxon>Bacteria</taxon>
        <taxon>Pseudomonadati</taxon>
        <taxon>Pseudomonadota</taxon>
        <taxon>Gammaproteobacteria</taxon>
        <taxon>Chromatiales</taxon>
        <taxon>Chromatiaceae</taxon>
        <taxon>Rheinheimera</taxon>
    </lineage>
</organism>
<proteinExistence type="predicted"/>
<gene>
    <name evidence="2" type="ORF">MN202_11255</name>
</gene>
<comment type="caution">
    <text evidence="2">The sequence shown here is derived from an EMBL/GenBank/DDBJ whole genome shotgun (WGS) entry which is preliminary data.</text>
</comment>
<dbReference type="EMBL" id="JALAAR010000008">
    <property type="protein sequence ID" value="MEH8017816.1"/>
    <property type="molecule type" value="Genomic_DNA"/>
</dbReference>
<keyword evidence="1" id="KW-0732">Signal</keyword>
<reference evidence="2 3" key="1">
    <citation type="journal article" date="2023" name="Ecotoxicol. Environ. Saf.">
        <title>Mercury remediation potential of mercury-resistant strain Rheinheimera metallidurans sp. nov. isolated from a municipal waste dumping site.</title>
        <authorList>
            <person name="Yadav V."/>
            <person name="Manjhi A."/>
            <person name="Vadakedath N."/>
        </authorList>
    </citation>
    <scope>NUCLEOTIDE SEQUENCE [LARGE SCALE GENOMIC DNA]</scope>
    <source>
        <strain evidence="2 3">E-49</strain>
    </source>
</reference>
<accession>A0ABU8C7A9</accession>
<feature type="signal peptide" evidence="1">
    <location>
        <begin position="1"/>
        <end position="21"/>
    </location>
</feature>
<evidence type="ECO:0000313" key="2">
    <source>
        <dbReference type="EMBL" id="MEH8017816.1"/>
    </source>
</evidence>
<dbReference type="InterPro" id="IPR022562">
    <property type="entry name" value="DUF3466"/>
</dbReference>
<dbReference type="Pfam" id="PF11949">
    <property type="entry name" value="DUF3466"/>
    <property type="match status" value="1"/>
</dbReference>
<name>A0ABU8C7A9_9GAMM</name>
<evidence type="ECO:0000256" key="1">
    <source>
        <dbReference type="SAM" id="SignalP"/>
    </source>
</evidence>
<protein>
    <submittedName>
        <fullName evidence="2">DUF3466 family protein</fullName>
    </submittedName>
</protein>
<feature type="chain" id="PRO_5045884413" evidence="1">
    <location>
        <begin position="22"/>
        <end position="594"/>
    </location>
</feature>
<sequence>MKLSRISLAIVPLLSVFSVQAAVYSVVEVGQVEELKSTYAAGINNAGDMVFNGAIKVTKYDAILNRQYTDFQLFDFPLDLSLIDFENEAIQGLFTEAELADLLNGIVSAESLKILLELNTISAFQPMGDAISYLKTTNADAENILLRDSQAKRGNSEYLLAINDAGIAAGFASSTFSYQSFTPAPTDDVPEPEAVNYWVPTLPYSSAVVFNNNTVTMLSAPYTELGGGFSVARNISSDNRIAGYGSSGMGEASFEAITTTCNGATLPVDLCLYRNAISGSYQQRALVWQLQSDGSVNAPQVYGYLGDKNTGEAFEGVGINNITYYSQANAVNNKGIAVGISMFSDSDRINRYIFGNGYADGIYRQAHASIFVDDQVLPIVDPKEWFIIPGNIGNNVAGSVAIDINDNNIVVGYANKIINSNASSKMFVHDYASGETNFPTGFFTSSSTIPNAINNINQVVGNAEVIIGGTTTRRKHGFVYDIASNSFTDLNSLIGCNTPYTIVDAVDINDHGVITATALMKRESRDLLGEPVLDSAGNPVLEDVSTVLQLQPIANGEAEDCNAADAVYERQGGAVSFAWLLAGAGLLWRRRFSR</sequence>
<keyword evidence="3" id="KW-1185">Reference proteome</keyword>
<dbReference type="RefSeq" id="WP_335736224.1">
    <property type="nucleotide sequence ID" value="NZ_JALAAR010000008.1"/>
</dbReference>
<evidence type="ECO:0000313" key="3">
    <source>
        <dbReference type="Proteomes" id="UP001375382"/>
    </source>
</evidence>